<reference evidence="1" key="1">
    <citation type="submission" date="2022-07" db="EMBL/GenBank/DDBJ databases">
        <title>Phylogenomic reconstructions and comparative analyses of Kickxellomycotina fungi.</title>
        <authorList>
            <person name="Reynolds N.K."/>
            <person name="Stajich J.E."/>
            <person name="Barry K."/>
            <person name="Grigoriev I.V."/>
            <person name="Crous P."/>
            <person name="Smith M.E."/>
        </authorList>
    </citation>
    <scope>NUCLEOTIDE SEQUENCE</scope>
    <source>
        <strain evidence="1">BCRC 34780</strain>
    </source>
</reference>
<keyword evidence="2" id="KW-1185">Reference proteome</keyword>
<dbReference type="Proteomes" id="UP001140087">
    <property type="component" value="Unassembled WGS sequence"/>
</dbReference>
<accession>A0ACC1L547</accession>
<dbReference type="EMBL" id="JANBUN010000909">
    <property type="protein sequence ID" value="KAJ2800652.1"/>
    <property type="molecule type" value="Genomic_DNA"/>
</dbReference>
<comment type="caution">
    <text evidence="1">The sequence shown here is derived from an EMBL/GenBank/DDBJ whole genome shotgun (WGS) entry which is preliminary data.</text>
</comment>
<protein>
    <submittedName>
        <fullName evidence="1">Uncharacterized protein</fullName>
    </submittedName>
</protein>
<evidence type="ECO:0000313" key="2">
    <source>
        <dbReference type="Proteomes" id="UP001140087"/>
    </source>
</evidence>
<gene>
    <name evidence="1" type="ORF">H4R21_003092</name>
</gene>
<sequence>MPALFLLRASASSWYVVLWMPEGKVGVSNRMVYAASQPRLKAAVGDAHVADTLQFATLEEVFGNEGGARAEAAPAIVAPIVAPSAAPAVTPKPPGLQASRSFAQTATARVTTTTTTTTMRYQRTAESNLEQQQQQQQQQPARQGVFVKKADPRLAMSKSELEHVDMLQQEDEARAEQLSQAWSRLRSGPGPAQPAVDAANHH</sequence>
<proteinExistence type="predicted"/>
<feature type="non-terminal residue" evidence="1">
    <location>
        <position position="202"/>
    </location>
</feature>
<organism evidence="1 2">
    <name type="scientific">Coemansia helicoidea</name>
    <dbReference type="NCBI Taxonomy" id="1286919"/>
    <lineage>
        <taxon>Eukaryota</taxon>
        <taxon>Fungi</taxon>
        <taxon>Fungi incertae sedis</taxon>
        <taxon>Zoopagomycota</taxon>
        <taxon>Kickxellomycotina</taxon>
        <taxon>Kickxellomycetes</taxon>
        <taxon>Kickxellales</taxon>
        <taxon>Kickxellaceae</taxon>
        <taxon>Coemansia</taxon>
    </lineage>
</organism>
<name>A0ACC1L547_9FUNG</name>
<evidence type="ECO:0000313" key="1">
    <source>
        <dbReference type="EMBL" id="KAJ2800652.1"/>
    </source>
</evidence>